<evidence type="ECO:0000259" key="6">
    <source>
        <dbReference type="PROSITE" id="PS51332"/>
    </source>
</evidence>
<dbReference type="SFLD" id="SFLDG01123">
    <property type="entry name" value="methyltransferase_(Class_B)"/>
    <property type="match status" value="1"/>
</dbReference>
<keyword evidence="4" id="KW-0408">Iron</keyword>
<dbReference type="AlphaFoldDB" id="S0FNV1"/>
<dbReference type="EMBL" id="AORV01000010">
    <property type="protein sequence ID" value="EMS73890.1"/>
    <property type="molecule type" value="Genomic_DNA"/>
</dbReference>
<protein>
    <submittedName>
        <fullName evidence="8">Fe-S oxidoreductase</fullName>
    </submittedName>
</protein>
<evidence type="ECO:0000256" key="2">
    <source>
        <dbReference type="ARBA" id="ARBA00022691"/>
    </source>
</evidence>
<dbReference type="InterPro" id="IPR034466">
    <property type="entry name" value="Methyltransferase_Class_B"/>
</dbReference>
<dbReference type="Pfam" id="PF04055">
    <property type="entry name" value="Radical_SAM"/>
    <property type="match status" value="1"/>
</dbReference>
<organism evidence="8 9">
    <name type="scientific">Ruminiclostridium cellobioparum subsp. termitidis CT1112</name>
    <dbReference type="NCBI Taxonomy" id="1195236"/>
    <lineage>
        <taxon>Bacteria</taxon>
        <taxon>Bacillati</taxon>
        <taxon>Bacillota</taxon>
        <taxon>Clostridia</taxon>
        <taxon>Eubacteriales</taxon>
        <taxon>Oscillospiraceae</taxon>
        <taxon>Ruminiclostridium</taxon>
    </lineage>
</organism>
<dbReference type="PATRIC" id="fig|1195236.3.peg.381"/>
<dbReference type="GO" id="GO:0031419">
    <property type="term" value="F:cobalamin binding"/>
    <property type="evidence" value="ECO:0007669"/>
    <property type="project" value="InterPro"/>
</dbReference>
<dbReference type="InterPro" id="IPR051198">
    <property type="entry name" value="BchE-like"/>
</dbReference>
<reference evidence="8 9" key="1">
    <citation type="journal article" date="2013" name="Genome Announc.">
        <title>Draft Genome Sequence of the Cellulolytic, Mesophilic, Anaerobic Bacterium Clostridium termitidis Strain CT1112 (DSM 5398).</title>
        <authorList>
            <person name="Lal S."/>
            <person name="Ramachandran U."/>
            <person name="Zhang X."/>
            <person name="Munir R."/>
            <person name="Sparling R."/>
            <person name="Levin D.B."/>
        </authorList>
    </citation>
    <scope>NUCLEOTIDE SEQUENCE [LARGE SCALE GENOMIC DNA]</scope>
    <source>
        <strain evidence="8 9">CT1112</strain>
    </source>
</reference>
<dbReference type="InterPro" id="IPR025288">
    <property type="entry name" value="DUF4080"/>
</dbReference>
<proteinExistence type="predicted"/>
<evidence type="ECO:0000256" key="4">
    <source>
        <dbReference type="ARBA" id="ARBA00023004"/>
    </source>
</evidence>
<dbReference type="InterPro" id="IPR036724">
    <property type="entry name" value="Cobalamin-bd_sf"/>
</dbReference>
<dbReference type="Proteomes" id="UP000014155">
    <property type="component" value="Unassembled WGS sequence"/>
</dbReference>
<keyword evidence="2" id="KW-0949">S-adenosyl-L-methionine</keyword>
<keyword evidence="9" id="KW-1185">Reference proteome</keyword>
<sequence>MKIVLVGINSKYIHTCLAVWYLKASLKNPGETVVREFTINDNKDGILAEIYKEKPDVLAFSCYIWNYEIVKLLIREIRKLLPECFIILGGPEVSYTAAAVIKENDPVDFVLCGEGEEVFPVLTEAIQNGSEAYKMLKGIAYRENGEIIYREGFNLIPQLDRLNSPYTDALLESAENRIIYYESSRGCPFNCSYCISSTFNGVRFFSFERVKTELEKLLKFGPKLIKFVDRTFNCNKKRAREILEYIISLECGTVFHFEAAADLFDEDMLELLGRAPQGRIQLEIGLQTTNTGTLAEIDRVTDLGRLKSNVVRILSNSNIHVHLDLIAGLPFEDIISFRGSFNDVYGMKPHQLQLGFLKMLKGARVRNEAEKHGYSYRDFAPYEILENKYIKYQDILVLKDVEETVERYYNSGRFQKSLLLLEKIYSGDYFELYRALSVYCRKNAYLDRPIAYRENIAVLSGFVKADLAGRVDMEEFRQAMVFDFLSSDSSCAIPDSIRADRDFLPAGRIHEMLRSEDFIKEHLPDFLYIPAKNILKKVFFVSLDLIANSQEILIFDYTQKDAVNGKYKNIIIKE</sequence>
<dbReference type="eggNOG" id="COG1032">
    <property type="taxonomic scope" value="Bacteria"/>
</dbReference>
<evidence type="ECO:0000313" key="9">
    <source>
        <dbReference type="Proteomes" id="UP000014155"/>
    </source>
</evidence>
<dbReference type="SUPFAM" id="SSF52242">
    <property type="entry name" value="Cobalamin (vitamin B12)-binding domain"/>
    <property type="match status" value="1"/>
</dbReference>
<evidence type="ECO:0000256" key="3">
    <source>
        <dbReference type="ARBA" id="ARBA00022723"/>
    </source>
</evidence>
<evidence type="ECO:0000313" key="8">
    <source>
        <dbReference type="EMBL" id="EMS73890.1"/>
    </source>
</evidence>
<name>S0FNV1_RUMCE</name>
<dbReference type="Pfam" id="PF13311">
    <property type="entry name" value="DUF4080"/>
    <property type="match status" value="1"/>
</dbReference>
<dbReference type="PANTHER" id="PTHR43409">
    <property type="entry name" value="ANAEROBIC MAGNESIUM-PROTOPORPHYRIN IX MONOMETHYL ESTER CYCLASE-RELATED"/>
    <property type="match status" value="1"/>
</dbReference>
<dbReference type="STRING" id="1195236.CTER_5578"/>
<evidence type="ECO:0000256" key="1">
    <source>
        <dbReference type="ARBA" id="ARBA00001966"/>
    </source>
</evidence>
<dbReference type="InterPro" id="IPR006638">
    <property type="entry name" value="Elp3/MiaA/NifB-like_rSAM"/>
</dbReference>
<dbReference type="PANTHER" id="PTHR43409:SF16">
    <property type="entry name" value="SLR0320 PROTEIN"/>
    <property type="match status" value="1"/>
</dbReference>
<dbReference type="InterPro" id="IPR023404">
    <property type="entry name" value="rSAM_horseshoe"/>
</dbReference>
<dbReference type="InterPro" id="IPR006158">
    <property type="entry name" value="Cobalamin-bd"/>
</dbReference>
<dbReference type="RefSeq" id="WP_004623192.1">
    <property type="nucleotide sequence ID" value="NZ_AORV01000010.1"/>
</dbReference>
<dbReference type="CDD" id="cd02068">
    <property type="entry name" value="radical_SAM_B12_BD"/>
    <property type="match status" value="1"/>
</dbReference>
<keyword evidence="5" id="KW-0411">Iron-sulfur</keyword>
<dbReference type="GO" id="GO:0005829">
    <property type="term" value="C:cytosol"/>
    <property type="evidence" value="ECO:0007669"/>
    <property type="project" value="TreeGrafter"/>
</dbReference>
<dbReference type="GO" id="GO:0003824">
    <property type="term" value="F:catalytic activity"/>
    <property type="evidence" value="ECO:0007669"/>
    <property type="project" value="InterPro"/>
</dbReference>
<dbReference type="Gene3D" id="3.40.50.280">
    <property type="entry name" value="Cobalamin-binding domain"/>
    <property type="match status" value="1"/>
</dbReference>
<dbReference type="Pfam" id="PF02310">
    <property type="entry name" value="B12-binding"/>
    <property type="match status" value="1"/>
</dbReference>
<dbReference type="SFLD" id="SFLDS00029">
    <property type="entry name" value="Radical_SAM"/>
    <property type="match status" value="1"/>
</dbReference>
<accession>S0FNV1</accession>
<evidence type="ECO:0000256" key="5">
    <source>
        <dbReference type="ARBA" id="ARBA00023014"/>
    </source>
</evidence>
<dbReference type="SMART" id="SM00729">
    <property type="entry name" value="Elp3"/>
    <property type="match status" value="1"/>
</dbReference>
<dbReference type="PROSITE" id="PS51332">
    <property type="entry name" value="B12_BINDING"/>
    <property type="match status" value="1"/>
</dbReference>
<keyword evidence="3" id="KW-0479">Metal-binding</keyword>
<dbReference type="SUPFAM" id="SSF102114">
    <property type="entry name" value="Radical SAM enzymes"/>
    <property type="match status" value="1"/>
</dbReference>
<dbReference type="SFLD" id="SFLDG01082">
    <property type="entry name" value="B12-binding_domain_containing"/>
    <property type="match status" value="1"/>
</dbReference>
<dbReference type="InterPro" id="IPR058240">
    <property type="entry name" value="rSAM_sf"/>
</dbReference>
<comment type="cofactor">
    <cofactor evidence="1">
        <name>[4Fe-4S] cluster</name>
        <dbReference type="ChEBI" id="CHEBI:49883"/>
    </cofactor>
</comment>
<dbReference type="PROSITE" id="PS51918">
    <property type="entry name" value="RADICAL_SAM"/>
    <property type="match status" value="1"/>
</dbReference>
<dbReference type="Gene3D" id="3.80.30.20">
    <property type="entry name" value="tm_1862 like domain"/>
    <property type="match status" value="1"/>
</dbReference>
<dbReference type="CDD" id="cd01335">
    <property type="entry name" value="Radical_SAM"/>
    <property type="match status" value="1"/>
</dbReference>
<feature type="domain" description="Radical SAM core" evidence="7">
    <location>
        <begin position="173"/>
        <end position="402"/>
    </location>
</feature>
<feature type="domain" description="B12-binding" evidence="6">
    <location>
        <begin position="1"/>
        <end position="133"/>
    </location>
</feature>
<comment type="caution">
    <text evidence="8">The sequence shown here is derived from an EMBL/GenBank/DDBJ whole genome shotgun (WGS) entry which is preliminary data.</text>
</comment>
<evidence type="ECO:0000259" key="7">
    <source>
        <dbReference type="PROSITE" id="PS51918"/>
    </source>
</evidence>
<dbReference type="GO" id="GO:0046872">
    <property type="term" value="F:metal ion binding"/>
    <property type="evidence" value="ECO:0007669"/>
    <property type="project" value="UniProtKB-KW"/>
</dbReference>
<gene>
    <name evidence="8" type="ORF">CTER_5578</name>
</gene>
<dbReference type="InterPro" id="IPR007197">
    <property type="entry name" value="rSAM"/>
</dbReference>
<dbReference type="GO" id="GO:0051539">
    <property type="term" value="F:4 iron, 4 sulfur cluster binding"/>
    <property type="evidence" value="ECO:0007669"/>
    <property type="project" value="UniProtKB-KW"/>
</dbReference>